<evidence type="ECO:0000313" key="7">
    <source>
        <dbReference type="Proteomes" id="UP000181909"/>
    </source>
</evidence>
<dbReference type="Proteomes" id="UP000181909">
    <property type="component" value="Unassembled WGS sequence"/>
</dbReference>
<gene>
    <name evidence="6" type="ORF">SAMN02787144_101961</name>
</gene>
<dbReference type="PRINTS" id="PR00038">
    <property type="entry name" value="HTHLUXR"/>
</dbReference>
<dbReference type="GO" id="GO:0003677">
    <property type="term" value="F:DNA binding"/>
    <property type="evidence" value="ECO:0007669"/>
    <property type="project" value="UniProtKB-KW"/>
</dbReference>
<dbReference type="PROSITE" id="PS00622">
    <property type="entry name" value="HTH_LUXR_1"/>
    <property type="match status" value="1"/>
</dbReference>
<feature type="region of interest" description="Disordered" evidence="4">
    <location>
        <begin position="1"/>
        <end position="43"/>
    </location>
</feature>
<dbReference type="InterPro" id="IPR036388">
    <property type="entry name" value="WH-like_DNA-bd_sf"/>
</dbReference>
<evidence type="ECO:0000259" key="5">
    <source>
        <dbReference type="PROSITE" id="PS50043"/>
    </source>
</evidence>
<evidence type="ECO:0000256" key="2">
    <source>
        <dbReference type="ARBA" id="ARBA00023125"/>
    </source>
</evidence>
<evidence type="ECO:0000256" key="4">
    <source>
        <dbReference type="SAM" id="MobiDB-lite"/>
    </source>
</evidence>
<accession>A0A1K2EGS4</accession>
<keyword evidence="3" id="KW-0804">Transcription</keyword>
<dbReference type="SMART" id="SM00421">
    <property type="entry name" value="HTH_LUXR"/>
    <property type="match status" value="1"/>
</dbReference>
<evidence type="ECO:0000256" key="1">
    <source>
        <dbReference type="ARBA" id="ARBA00023015"/>
    </source>
</evidence>
<keyword evidence="1" id="KW-0805">Transcription regulation</keyword>
<evidence type="ECO:0000313" key="6">
    <source>
        <dbReference type="EMBL" id="SFY34386.1"/>
    </source>
</evidence>
<dbReference type="EMBL" id="FPJO01000019">
    <property type="protein sequence ID" value="SFY34386.1"/>
    <property type="molecule type" value="Genomic_DNA"/>
</dbReference>
<proteinExistence type="predicted"/>
<reference evidence="6 7" key="1">
    <citation type="submission" date="2016-11" db="EMBL/GenBank/DDBJ databases">
        <authorList>
            <person name="Jaros S."/>
            <person name="Januszkiewicz K."/>
            <person name="Wedrychowicz H."/>
        </authorList>
    </citation>
    <scope>NUCLEOTIDE SEQUENCE [LARGE SCALE GENOMIC DNA]</scope>
    <source>
        <strain evidence="6 7">OK807</strain>
    </source>
</reference>
<dbReference type="Pfam" id="PF00196">
    <property type="entry name" value="GerE"/>
    <property type="match status" value="1"/>
</dbReference>
<dbReference type="CDD" id="cd06170">
    <property type="entry name" value="LuxR_C_like"/>
    <property type="match status" value="1"/>
</dbReference>
<dbReference type="PANTHER" id="PTHR44688">
    <property type="entry name" value="DNA-BINDING TRANSCRIPTIONAL ACTIVATOR DEVR_DOSR"/>
    <property type="match status" value="1"/>
</dbReference>
<sequence>MVTVAHVSHLAPREPNFPRSHRPPRPGTAFLASGRPGRRPEGGVAAPEALDVLTAREREVLAQAAEGLSNDEIAARMHVSPLTVRTHAGRAMTKLSARHRAQLVAMAYESALVRVDPPQGRGTAG</sequence>
<organism evidence="6 7">
    <name type="scientific">Streptomyces atratus</name>
    <dbReference type="NCBI Taxonomy" id="1893"/>
    <lineage>
        <taxon>Bacteria</taxon>
        <taxon>Bacillati</taxon>
        <taxon>Actinomycetota</taxon>
        <taxon>Actinomycetes</taxon>
        <taxon>Kitasatosporales</taxon>
        <taxon>Streptomycetaceae</taxon>
        <taxon>Streptomyces</taxon>
    </lineage>
</organism>
<dbReference type="STRING" id="1893.SAMN02787144_101961"/>
<dbReference type="SUPFAM" id="SSF46894">
    <property type="entry name" value="C-terminal effector domain of the bipartite response regulators"/>
    <property type="match status" value="1"/>
</dbReference>
<dbReference type="InterPro" id="IPR000792">
    <property type="entry name" value="Tscrpt_reg_LuxR_C"/>
</dbReference>
<dbReference type="PANTHER" id="PTHR44688:SF16">
    <property type="entry name" value="DNA-BINDING TRANSCRIPTIONAL ACTIVATOR DEVR_DOSR"/>
    <property type="match status" value="1"/>
</dbReference>
<dbReference type="GO" id="GO:0006355">
    <property type="term" value="P:regulation of DNA-templated transcription"/>
    <property type="evidence" value="ECO:0007669"/>
    <property type="project" value="InterPro"/>
</dbReference>
<dbReference type="AlphaFoldDB" id="A0A1K2EGS4"/>
<feature type="domain" description="HTH luxR-type" evidence="5">
    <location>
        <begin position="46"/>
        <end position="111"/>
    </location>
</feature>
<protein>
    <submittedName>
        <fullName evidence="6">Regulatory protein, luxR family</fullName>
    </submittedName>
</protein>
<evidence type="ECO:0000256" key="3">
    <source>
        <dbReference type="ARBA" id="ARBA00023163"/>
    </source>
</evidence>
<dbReference type="Gene3D" id="1.10.10.10">
    <property type="entry name" value="Winged helix-like DNA-binding domain superfamily/Winged helix DNA-binding domain"/>
    <property type="match status" value="1"/>
</dbReference>
<dbReference type="PROSITE" id="PS50043">
    <property type="entry name" value="HTH_LUXR_2"/>
    <property type="match status" value="1"/>
</dbReference>
<keyword evidence="2" id="KW-0238">DNA-binding</keyword>
<dbReference type="InterPro" id="IPR016032">
    <property type="entry name" value="Sig_transdc_resp-reg_C-effctor"/>
</dbReference>
<name>A0A1K2EGS4_STRAR</name>